<name>A0AAN6GB43_9BASI</name>
<feature type="region of interest" description="Disordered" evidence="1">
    <location>
        <begin position="1"/>
        <end position="41"/>
    </location>
</feature>
<reference evidence="2" key="1">
    <citation type="journal article" date="2023" name="PhytoFront">
        <title>Draft Genome Resources of Seven Strains of Tilletia horrida, Causal Agent of Kernel Smut of Rice.</title>
        <authorList>
            <person name="Khanal S."/>
            <person name="Antony Babu S."/>
            <person name="Zhou X.G."/>
        </authorList>
    </citation>
    <scope>NUCLEOTIDE SEQUENCE</scope>
    <source>
        <strain evidence="2">TX3</strain>
    </source>
</reference>
<accession>A0AAN6GB43</accession>
<feature type="region of interest" description="Disordered" evidence="1">
    <location>
        <begin position="131"/>
        <end position="158"/>
    </location>
</feature>
<sequence length="244" mass="26294">MMQRSRFNAVASSSYVTLNQQQLKAQSENEDFEVVEGDEEDDELANWSTLWVGSGTRLPRQVSSSPANKRARPTPSRNKLAHSPSAHAQARDARAKLARLNGQHYPPSSSGTHRSSFDPARQVLAQLHNQPSINRSGGSGGGRGGFAEASPSASASASGETIRLSSTFTLPSLPLRVRTSTNNAAADAATNRRGSKEMQDGPSSTNGRMGSSQASKQGQKHHRLAFAPTPLERWKAECERREGM</sequence>
<dbReference type="EMBL" id="JAPDMQ010000488">
    <property type="protein sequence ID" value="KAK0523808.1"/>
    <property type="molecule type" value="Genomic_DNA"/>
</dbReference>
<feature type="region of interest" description="Disordered" evidence="1">
    <location>
        <begin position="179"/>
        <end position="229"/>
    </location>
</feature>
<organism evidence="2 3">
    <name type="scientific">Tilletia horrida</name>
    <dbReference type="NCBI Taxonomy" id="155126"/>
    <lineage>
        <taxon>Eukaryota</taxon>
        <taxon>Fungi</taxon>
        <taxon>Dikarya</taxon>
        <taxon>Basidiomycota</taxon>
        <taxon>Ustilaginomycotina</taxon>
        <taxon>Exobasidiomycetes</taxon>
        <taxon>Tilletiales</taxon>
        <taxon>Tilletiaceae</taxon>
        <taxon>Tilletia</taxon>
    </lineage>
</organism>
<dbReference type="AlphaFoldDB" id="A0AAN6GB43"/>
<evidence type="ECO:0000256" key="1">
    <source>
        <dbReference type="SAM" id="MobiDB-lite"/>
    </source>
</evidence>
<evidence type="ECO:0000313" key="2">
    <source>
        <dbReference type="EMBL" id="KAK0523808.1"/>
    </source>
</evidence>
<proteinExistence type="predicted"/>
<gene>
    <name evidence="2" type="ORF">OC842_006023</name>
</gene>
<feature type="compositionally biased region" description="Acidic residues" evidence="1">
    <location>
        <begin position="28"/>
        <end position="41"/>
    </location>
</feature>
<protein>
    <submittedName>
        <fullName evidence="2">Uncharacterized protein</fullName>
    </submittedName>
</protein>
<feature type="compositionally biased region" description="Polar residues" evidence="1">
    <location>
        <begin position="10"/>
        <end position="26"/>
    </location>
</feature>
<keyword evidence="3" id="KW-1185">Reference proteome</keyword>
<feature type="compositionally biased region" description="Polar residues" evidence="1">
    <location>
        <begin position="201"/>
        <end position="217"/>
    </location>
</feature>
<evidence type="ECO:0000313" key="3">
    <source>
        <dbReference type="Proteomes" id="UP001176521"/>
    </source>
</evidence>
<feature type="region of interest" description="Disordered" evidence="1">
    <location>
        <begin position="55"/>
        <end position="116"/>
    </location>
</feature>
<comment type="caution">
    <text evidence="2">The sequence shown here is derived from an EMBL/GenBank/DDBJ whole genome shotgun (WGS) entry which is preliminary data.</text>
</comment>
<feature type="compositionally biased region" description="Low complexity" evidence="1">
    <location>
        <begin position="147"/>
        <end position="158"/>
    </location>
</feature>
<feature type="compositionally biased region" description="Low complexity" evidence="1">
    <location>
        <begin position="179"/>
        <end position="192"/>
    </location>
</feature>
<dbReference type="Proteomes" id="UP001176521">
    <property type="component" value="Unassembled WGS sequence"/>
</dbReference>